<protein>
    <submittedName>
        <fullName evidence="2">Uncharacterized protein</fullName>
    </submittedName>
</protein>
<keyword evidence="3" id="KW-1185">Reference proteome</keyword>
<keyword evidence="1" id="KW-0732">Signal</keyword>
<feature type="signal peptide" evidence="1">
    <location>
        <begin position="1"/>
        <end position="27"/>
    </location>
</feature>
<dbReference type="Proteomes" id="UP000194218">
    <property type="component" value="Chromosome"/>
</dbReference>
<sequence length="72" mass="7720">MHRWTRWQVLVLATFGVAGLTTGAAEADEHYSGQTTIGSRFALVNTGQIDDPLEDVLEHTALFGGSTVVTSD</sequence>
<feature type="chain" id="PRO_5012709882" evidence="1">
    <location>
        <begin position="28"/>
        <end position="72"/>
    </location>
</feature>
<reference evidence="2 3" key="1">
    <citation type="submission" date="2017-05" db="EMBL/GenBank/DDBJ databases">
        <title>Complete genome sequence of Streptomyces sp. SCSIO 03032 revealed the diverse biosynthetic pathways for its bioactive secondary metabolites.</title>
        <authorList>
            <person name="Ma L."/>
            <person name="Zhu Y."/>
            <person name="Zhang W."/>
            <person name="Zhang G."/>
            <person name="Tian X."/>
            <person name="Zhang S."/>
            <person name="Zhang C."/>
        </authorList>
    </citation>
    <scope>NUCLEOTIDE SEQUENCE [LARGE SCALE GENOMIC DNA]</scope>
    <source>
        <strain evidence="2 3">SCSIO 03032</strain>
    </source>
</reference>
<dbReference type="OrthoDB" id="4308519at2"/>
<dbReference type="AlphaFoldDB" id="A0A1W7D487"/>
<evidence type="ECO:0000313" key="3">
    <source>
        <dbReference type="Proteomes" id="UP000194218"/>
    </source>
</evidence>
<gene>
    <name evidence="2" type="ORF">CAG99_25935</name>
</gene>
<evidence type="ECO:0000313" key="2">
    <source>
        <dbReference type="EMBL" id="ARQ71814.1"/>
    </source>
</evidence>
<proteinExistence type="predicted"/>
<dbReference type="KEGG" id="smao:CAG99_25935"/>
<evidence type="ECO:0000256" key="1">
    <source>
        <dbReference type="SAM" id="SignalP"/>
    </source>
</evidence>
<dbReference type="RefSeq" id="WP_086161651.1">
    <property type="nucleotide sequence ID" value="NZ_CP021121.1"/>
</dbReference>
<name>A0A1W7D487_9ACTN</name>
<dbReference type="EMBL" id="CP021121">
    <property type="protein sequence ID" value="ARQ71814.1"/>
    <property type="molecule type" value="Genomic_DNA"/>
</dbReference>
<organism evidence="2 3">
    <name type="scientific">Streptomyces marincola</name>
    <dbReference type="NCBI Taxonomy" id="2878388"/>
    <lineage>
        <taxon>Bacteria</taxon>
        <taxon>Bacillati</taxon>
        <taxon>Actinomycetota</taxon>
        <taxon>Actinomycetes</taxon>
        <taxon>Kitasatosporales</taxon>
        <taxon>Streptomycetaceae</taxon>
        <taxon>Streptomyces</taxon>
    </lineage>
</organism>
<accession>A0A1W7D487</accession>